<proteinExistence type="predicted"/>
<dbReference type="EMBL" id="BARV01011855">
    <property type="protein sequence ID" value="GAI12943.1"/>
    <property type="molecule type" value="Genomic_DNA"/>
</dbReference>
<name>X1L1W9_9ZZZZ</name>
<keyword evidence="1" id="KW-1133">Transmembrane helix</keyword>
<feature type="transmembrane region" description="Helical" evidence="1">
    <location>
        <begin position="149"/>
        <end position="167"/>
    </location>
</feature>
<organism evidence="3">
    <name type="scientific">marine sediment metagenome</name>
    <dbReference type="NCBI Taxonomy" id="412755"/>
    <lineage>
        <taxon>unclassified sequences</taxon>
        <taxon>metagenomes</taxon>
        <taxon>ecological metagenomes</taxon>
    </lineage>
</organism>
<evidence type="ECO:0000313" key="3">
    <source>
        <dbReference type="EMBL" id="GAI12943.1"/>
    </source>
</evidence>
<reference evidence="3" key="1">
    <citation type="journal article" date="2014" name="Front. Microbiol.">
        <title>High frequency of phylogenetically diverse reductive dehalogenase-homologous genes in deep subseafloor sedimentary metagenomes.</title>
        <authorList>
            <person name="Kawai M."/>
            <person name="Futagami T."/>
            <person name="Toyoda A."/>
            <person name="Takaki Y."/>
            <person name="Nishi S."/>
            <person name="Hori S."/>
            <person name="Arai W."/>
            <person name="Tsubouchi T."/>
            <person name="Morono Y."/>
            <person name="Uchiyama I."/>
            <person name="Ito T."/>
            <person name="Fujiyama A."/>
            <person name="Inagaki F."/>
            <person name="Takami H."/>
        </authorList>
    </citation>
    <scope>NUCLEOTIDE SEQUENCE</scope>
    <source>
        <strain evidence="3">Expedition CK06-06</strain>
    </source>
</reference>
<feature type="transmembrane region" description="Helical" evidence="1">
    <location>
        <begin position="88"/>
        <end position="108"/>
    </location>
</feature>
<evidence type="ECO:0000256" key="1">
    <source>
        <dbReference type="SAM" id="Phobius"/>
    </source>
</evidence>
<gene>
    <name evidence="3" type="ORF">S06H3_22256</name>
</gene>
<dbReference type="Gene3D" id="1.10.287.70">
    <property type="match status" value="1"/>
</dbReference>
<dbReference type="SUPFAM" id="SSF81324">
    <property type="entry name" value="Voltage-gated potassium channels"/>
    <property type="match status" value="1"/>
</dbReference>
<comment type="caution">
    <text evidence="3">The sequence shown here is derived from an EMBL/GenBank/DDBJ whole genome shotgun (WGS) entry which is preliminary data.</text>
</comment>
<feature type="domain" description="Potassium channel" evidence="2">
    <location>
        <begin position="94"/>
        <end position="162"/>
    </location>
</feature>
<keyword evidence="1" id="KW-0472">Membrane</keyword>
<dbReference type="InterPro" id="IPR013099">
    <property type="entry name" value="K_chnl_dom"/>
</dbReference>
<evidence type="ECO:0000259" key="2">
    <source>
        <dbReference type="Pfam" id="PF07885"/>
    </source>
</evidence>
<protein>
    <recommendedName>
        <fullName evidence="2">Potassium channel domain-containing protein</fullName>
    </recommendedName>
</protein>
<keyword evidence="1" id="KW-0812">Transmembrane</keyword>
<sequence>RNTKIKREQIENHILQEKKKEFYEAQEIYLLLKNNFHSIGRYEDESWAFKKEKDMERKSNCHFKTLHKWLWSCFLNGIFGYGEQPGKVIVSAILVILLFASLFMIFGISNVGIEFSTSNNFLDCMYFSTITFTTLGYGDFRPLEGWGRFLAGSEAFIGVSYILDNLVPTRKR</sequence>
<feature type="non-terminal residue" evidence="3">
    <location>
        <position position="1"/>
    </location>
</feature>
<accession>X1L1W9</accession>
<dbReference type="AlphaFoldDB" id="X1L1W9"/>
<dbReference type="Pfam" id="PF07885">
    <property type="entry name" value="Ion_trans_2"/>
    <property type="match status" value="1"/>
</dbReference>